<reference evidence="1 2" key="1">
    <citation type="submission" date="2023-04" db="EMBL/GenBank/DDBJ databases">
        <title>Genome dynamics across the evolutionary transition to endosymbiosis.</title>
        <authorList>
            <person name="Siozios S."/>
            <person name="Nadal-Jimenez P."/>
            <person name="Azagi T."/>
            <person name="Sprong H."/>
            <person name="Frost C.L."/>
            <person name="Parratt S.R."/>
            <person name="Taylor G."/>
            <person name="Brettell L."/>
            <person name="Lew K.C."/>
            <person name="Croft L."/>
            <person name="King K.C."/>
            <person name="Brockhurst M.A."/>
            <person name="Hypsa V."/>
            <person name="Novakova E."/>
            <person name="Darby A.C."/>
            <person name="Hurst G.D.D."/>
        </authorList>
    </citation>
    <scope>NUCLEOTIDE SEQUENCE [LARGE SCALE GENOMIC DNA]</scope>
    <source>
        <strain evidence="2">aApi_AU</strain>
        <plasmid evidence="1 2">paApi_AU1</plasmid>
    </source>
</reference>
<keyword evidence="1" id="KW-0614">Plasmid</keyword>
<accession>A0ABY8P0B7</accession>
<dbReference type="RefSeq" id="WP_280937005.1">
    <property type="nucleotide sequence ID" value="NZ_CP123757.1"/>
</dbReference>
<gene>
    <name evidence="1" type="ORF">QG404_00460</name>
</gene>
<evidence type="ECO:0000313" key="1">
    <source>
        <dbReference type="EMBL" id="WGO82265.1"/>
    </source>
</evidence>
<sequence>MNKLSNVIVTQQALFDELFTFKSKSSTEEETGQWLLEQMLAITKNILDYGLIDWYEPKLKYSVVKYWIKAQSVVPDLYGELGEAALIFVRKNFHEALLVSVAMSRADYG</sequence>
<keyword evidence="2" id="KW-1185">Reference proteome</keyword>
<protein>
    <submittedName>
        <fullName evidence="1">Uncharacterized protein</fullName>
    </submittedName>
</protein>
<geneLocation type="plasmid" evidence="1 2">
    <name>paApi_AU1</name>
</geneLocation>
<proteinExistence type="predicted"/>
<name>A0ABY8P0B7_9GAMM</name>
<dbReference type="Proteomes" id="UP001231859">
    <property type="component" value="Plasmid paApi_AU1"/>
</dbReference>
<dbReference type="EMBL" id="CP123757">
    <property type="protein sequence ID" value="WGO82265.1"/>
    <property type="molecule type" value="Genomic_DNA"/>
</dbReference>
<evidence type="ECO:0000313" key="2">
    <source>
        <dbReference type="Proteomes" id="UP001231859"/>
    </source>
</evidence>
<organism evidence="1 2">
    <name type="scientific">Arsenophonus apicola</name>
    <dbReference type="NCBI Taxonomy" id="2879119"/>
    <lineage>
        <taxon>Bacteria</taxon>
        <taxon>Pseudomonadati</taxon>
        <taxon>Pseudomonadota</taxon>
        <taxon>Gammaproteobacteria</taxon>
        <taxon>Enterobacterales</taxon>
        <taxon>Morganellaceae</taxon>
        <taxon>Arsenophonus</taxon>
    </lineage>
</organism>